<protein>
    <submittedName>
        <fullName evidence="4">Cobalamin-binding protein</fullName>
    </submittedName>
</protein>
<sequence>MILNALRIPAALIVLSFCSSVLFAAAEKNPESQSDTDSNGFSLTDDAGTVHHFSQPAQRIVSLIPHSTELLFAVGGGDAIVGAVQYSDYPEAAKSIPRVGGYSALNIEAIVALKPDLIIAWPEGNPTRDLSRLKQLGYEIFVSDPNTYETIARNLENFATASGHKAKGEKVAADFRRQVAQLRAEYSDKKPLTVFYQVWHQPLLTQNGDTFISRAIELCGGRNVYADLEIKAPQVSIESVLEMNPDVIVASGMGESRPDWLDAWGQYQHLTAVKTNSLYHIHPDLLHRPTPRFLLGTRQLCEAMEKTRQKQQSPED</sequence>
<dbReference type="NCBIfam" id="NF038402">
    <property type="entry name" value="TroA_like"/>
    <property type="match status" value="1"/>
</dbReference>
<reference evidence="4" key="1">
    <citation type="journal article" date="2022" name="Front. Microbiol.">
        <title>Genome-based taxonomic rearrangement of Oceanobacter-related bacteria including the description of Thalassolituus hydrocarbonoclasticus sp. nov. and Thalassolituus pacificus sp. nov. and emended description of the genus Thalassolituus.</title>
        <authorList>
            <person name="Dong C."/>
            <person name="Wei L."/>
            <person name="Wang J."/>
            <person name="Lai Q."/>
            <person name="Huang Z."/>
            <person name="Shao Z."/>
        </authorList>
    </citation>
    <scope>NUCLEOTIDE SEQUENCE</scope>
    <source>
        <strain evidence="4">59MF3M-4</strain>
    </source>
</reference>
<evidence type="ECO:0000259" key="3">
    <source>
        <dbReference type="PROSITE" id="PS50983"/>
    </source>
</evidence>
<dbReference type="AlphaFoldDB" id="A0A9X2WD33"/>
<keyword evidence="5" id="KW-1185">Reference proteome</keyword>
<dbReference type="InterPro" id="IPR050902">
    <property type="entry name" value="ABC_Transporter_SBP"/>
</dbReference>
<accession>A0A9X2WD33</accession>
<dbReference type="GO" id="GO:0071281">
    <property type="term" value="P:cellular response to iron ion"/>
    <property type="evidence" value="ECO:0007669"/>
    <property type="project" value="TreeGrafter"/>
</dbReference>
<evidence type="ECO:0000256" key="1">
    <source>
        <dbReference type="ARBA" id="ARBA00022729"/>
    </source>
</evidence>
<dbReference type="RefSeq" id="WP_260975002.1">
    <property type="nucleotide sequence ID" value="NZ_JAOANI010000012.1"/>
</dbReference>
<feature type="chain" id="PRO_5040899154" evidence="2">
    <location>
        <begin position="25"/>
        <end position="316"/>
    </location>
</feature>
<dbReference type="CDD" id="cd01144">
    <property type="entry name" value="BtuF"/>
    <property type="match status" value="1"/>
</dbReference>
<comment type="caution">
    <text evidence="4">The sequence shown here is derived from an EMBL/GenBank/DDBJ whole genome shotgun (WGS) entry which is preliminary data.</text>
</comment>
<organism evidence="4 5">
    <name type="scientific">Thalassolituus pacificus</name>
    <dbReference type="NCBI Taxonomy" id="2975440"/>
    <lineage>
        <taxon>Bacteria</taxon>
        <taxon>Pseudomonadati</taxon>
        <taxon>Pseudomonadota</taxon>
        <taxon>Gammaproteobacteria</taxon>
        <taxon>Oceanospirillales</taxon>
        <taxon>Oceanospirillaceae</taxon>
        <taxon>Thalassolituus</taxon>
    </lineage>
</organism>
<dbReference type="PANTHER" id="PTHR30535">
    <property type="entry name" value="VITAMIN B12-BINDING PROTEIN"/>
    <property type="match status" value="1"/>
</dbReference>
<feature type="domain" description="Fe/B12 periplasmic-binding" evidence="3">
    <location>
        <begin position="59"/>
        <end position="312"/>
    </location>
</feature>
<dbReference type="PROSITE" id="PS50983">
    <property type="entry name" value="FE_B12_PBP"/>
    <property type="match status" value="1"/>
</dbReference>
<reference evidence="4" key="2">
    <citation type="submission" date="2022-08" db="EMBL/GenBank/DDBJ databases">
        <authorList>
            <person name="Dong C."/>
        </authorList>
    </citation>
    <scope>NUCLEOTIDE SEQUENCE</scope>
    <source>
        <strain evidence="4">59MF3M-4</strain>
    </source>
</reference>
<dbReference type="Proteomes" id="UP001147830">
    <property type="component" value="Unassembled WGS sequence"/>
</dbReference>
<dbReference type="EMBL" id="JAOANI010000012">
    <property type="protein sequence ID" value="MCT7358080.1"/>
    <property type="molecule type" value="Genomic_DNA"/>
</dbReference>
<dbReference type="Pfam" id="PF01497">
    <property type="entry name" value="Peripla_BP_2"/>
    <property type="match status" value="1"/>
</dbReference>
<gene>
    <name evidence="4" type="ORF">NYR02_03470</name>
</gene>
<name>A0A9X2WD33_9GAMM</name>
<dbReference type="SUPFAM" id="SSF53807">
    <property type="entry name" value="Helical backbone' metal receptor"/>
    <property type="match status" value="1"/>
</dbReference>
<dbReference type="PANTHER" id="PTHR30535:SF34">
    <property type="entry name" value="MOLYBDATE-BINDING PROTEIN MOLA"/>
    <property type="match status" value="1"/>
</dbReference>
<keyword evidence="1 2" id="KW-0732">Signal</keyword>
<proteinExistence type="predicted"/>
<dbReference type="Gene3D" id="3.40.50.1980">
    <property type="entry name" value="Nitrogenase molybdenum iron protein domain"/>
    <property type="match status" value="2"/>
</dbReference>
<dbReference type="InterPro" id="IPR002491">
    <property type="entry name" value="ABC_transptr_periplasmic_BD"/>
</dbReference>
<evidence type="ECO:0000313" key="4">
    <source>
        <dbReference type="EMBL" id="MCT7358080.1"/>
    </source>
</evidence>
<feature type="signal peptide" evidence="2">
    <location>
        <begin position="1"/>
        <end position="24"/>
    </location>
</feature>
<evidence type="ECO:0000256" key="2">
    <source>
        <dbReference type="SAM" id="SignalP"/>
    </source>
</evidence>
<dbReference type="InterPro" id="IPR054828">
    <property type="entry name" value="Vit_B12_bind_prot"/>
</dbReference>
<evidence type="ECO:0000313" key="5">
    <source>
        <dbReference type="Proteomes" id="UP001147830"/>
    </source>
</evidence>